<comment type="caution">
    <text evidence="3">The sequence shown here is derived from an EMBL/GenBank/DDBJ whole genome shotgun (WGS) entry which is preliminary data.</text>
</comment>
<evidence type="ECO:0000259" key="2">
    <source>
        <dbReference type="Pfam" id="PF14461"/>
    </source>
</evidence>
<dbReference type="GO" id="GO:0008641">
    <property type="term" value="F:ubiquitin-like modifier activating enzyme activity"/>
    <property type="evidence" value="ECO:0007669"/>
    <property type="project" value="InterPro"/>
</dbReference>
<protein>
    <submittedName>
        <fullName evidence="3">Uncharacterized protein</fullName>
    </submittedName>
</protein>
<sequence length="580" mass="66231">MNFTEALEKSLARLREIEQVHVLSSSEKQYAGFSTEDAVLKVETEICDRNFDPLPIRLYLKFSEDFPLSIPTAYAGKKTYEAIKYIPHLDTNQLICTFDNKSYANSERPAEMAVEVLSRAKRIIEDGIQNENFSDFEEEFEAYWANQYSTKDSVLRVLTLFQARLDSDFKVIELEDFLLAGRKVVLHDNNSSALELKSFLHERNLKFKEFDGMCIGSLQCLKEPPFNMTNREVLKLLEKEKPEEVQKYEGFINRNAESSYVLFEKTINQEHKYFGWRHTNTDVRLKGSLRHVTKPFQSIMTVQANKTVMRLWPESYALKRLQNRTAGIEGALSPRYAFIGLGSIGSHLLPYLNDKHSVEFRLIDPDILALENIGRHLLGAKYVGHPKVEALRHHLKDLAPVQPITIRQSSVFKVVQDDPKYLNEADMIVVAIGEPTIEGWLVEKLAEGKITKPMLFLWVEPFLLGGHLIYLPPEDVKYSNLFDEEGSFIGNVINKKGYTSPVISKQEAGCQALYTPYSVHDIHWFLGCMLTKISDLIKNPSSEMVSYTFVGNKQIANAERIELSDHVRGIPAGTVIENHG</sequence>
<accession>A0A6L3ZDY1</accession>
<dbReference type="Pfam" id="PF00899">
    <property type="entry name" value="ThiF"/>
    <property type="match status" value="1"/>
</dbReference>
<dbReference type="EMBL" id="WBVQ01000002">
    <property type="protein sequence ID" value="KAB2815602.1"/>
    <property type="molecule type" value="Genomic_DNA"/>
</dbReference>
<reference evidence="3 4" key="1">
    <citation type="submission" date="2019-10" db="EMBL/GenBank/DDBJ databases">
        <title>Genome sequence of Phaeocystidibacter marisrubri JCM30614 (type strain).</title>
        <authorList>
            <person name="Bowman J.P."/>
        </authorList>
    </citation>
    <scope>NUCLEOTIDE SEQUENCE [LARGE SCALE GENOMIC DNA]</scope>
    <source>
        <strain evidence="3 4">JCM 30614</strain>
    </source>
</reference>
<name>A0A6L3ZDY1_9FLAO</name>
<feature type="domain" description="Prokaryotic E2 family B" evidence="2">
    <location>
        <begin position="50"/>
        <end position="147"/>
    </location>
</feature>
<proteinExistence type="predicted"/>
<dbReference type="InterPro" id="IPR035985">
    <property type="entry name" value="Ubiquitin-activating_enz"/>
</dbReference>
<evidence type="ECO:0000313" key="4">
    <source>
        <dbReference type="Proteomes" id="UP000484164"/>
    </source>
</evidence>
<evidence type="ECO:0000313" key="3">
    <source>
        <dbReference type="EMBL" id="KAB2815602.1"/>
    </source>
</evidence>
<dbReference type="OrthoDB" id="9804286at2"/>
<dbReference type="Proteomes" id="UP000484164">
    <property type="component" value="Unassembled WGS sequence"/>
</dbReference>
<dbReference type="SUPFAM" id="SSF69572">
    <property type="entry name" value="Activating enzymes of the ubiquitin-like proteins"/>
    <property type="match status" value="1"/>
</dbReference>
<dbReference type="Pfam" id="PF14461">
    <property type="entry name" value="Prok-E2_B"/>
    <property type="match status" value="1"/>
</dbReference>
<gene>
    <name evidence="3" type="ORF">F8C82_07820</name>
</gene>
<feature type="domain" description="THIF-type NAD/FAD binding fold" evidence="1">
    <location>
        <begin position="331"/>
        <end position="435"/>
    </location>
</feature>
<dbReference type="InterPro" id="IPR000594">
    <property type="entry name" value="ThiF_NAD_FAD-bd"/>
</dbReference>
<organism evidence="3 4">
    <name type="scientific">Phaeocystidibacter marisrubri</name>
    <dbReference type="NCBI Taxonomy" id="1577780"/>
    <lineage>
        <taxon>Bacteria</taxon>
        <taxon>Pseudomonadati</taxon>
        <taxon>Bacteroidota</taxon>
        <taxon>Flavobacteriia</taxon>
        <taxon>Flavobacteriales</taxon>
        <taxon>Phaeocystidibacteraceae</taxon>
        <taxon>Phaeocystidibacter</taxon>
    </lineage>
</organism>
<dbReference type="RefSeq" id="WP_151693032.1">
    <property type="nucleotide sequence ID" value="NZ_BMGX01000001.1"/>
</dbReference>
<evidence type="ECO:0000259" key="1">
    <source>
        <dbReference type="Pfam" id="PF00899"/>
    </source>
</evidence>
<dbReference type="AlphaFoldDB" id="A0A6L3ZDY1"/>
<keyword evidence="4" id="KW-1185">Reference proteome</keyword>
<dbReference type="InterPro" id="IPR032701">
    <property type="entry name" value="Prok-E2_B_dom"/>
</dbReference>
<dbReference type="Gene3D" id="3.40.50.720">
    <property type="entry name" value="NAD(P)-binding Rossmann-like Domain"/>
    <property type="match status" value="1"/>
</dbReference>